<evidence type="ECO:0000256" key="4">
    <source>
        <dbReference type="ARBA" id="ARBA00023002"/>
    </source>
</evidence>
<name>A0A494VVC3_9SPHI</name>
<dbReference type="SUPFAM" id="SSF50129">
    <property type="entry name" value="GroES-like"/>
    <property type="match status" value="1"/>
</dbReference>
<organism evidence="7 8">
    <name type="scientific">Mucilaginibacter celer</name>
    <dbReference type="NCBI Taxonomy" id="2305508"/>
    <lineage>
        <taxon>Bacteria</taxon>
        <taxon>Pseudomonadati</taxon>
        <taxon>Bacteroidota</taxon>
        <taxon>Sphingobacteriia</taxon>
        <taxon>Sphingobacteriales</taxon>
        <taxon>Sphingobacteriaceae</taxon>
        <taxon>Mucilaginibacter</taxon>
    </lineage>
</organism>
<feature type="domain" description="Enoyl reductase (ER)" evidence="6">
    <location>
        <begin position="13"/>
        <end position="341"/>
    </location>
</feature>
<dbReference type="GO" id="GO:0008270">
    <property type="term" value="F:zinc ion binding"/>
    <property type="evidence" value="ECO:0007669"/>
    <property type="project" value="InterPro"/>
</dbReference>
<protein>
    <submittedName>
        <fullName evidence="7">NAD(P)-dependent alcohol dehydrogenase</fullName>
    </submittedName>
</protein>
<reference evidence="7 8" key="1">
    <citation type="submission" date="2018-10" db="EMBL/GenBank/DDBJ databases">
        <title>Genome sequencing of Mucilaginibacter sp. HYN0043.</title>
        <authorList>
            <person name="Kim M."/>
            <person name="Yi H."/>
        </authorList>
    </citation>
    <scope>NUCLEOTIDE SEQUENCE [LARGE SCALE GENOMIC DNA]</scope>
    <source>
        <strain evidence="7 8">HYN0043</strain>
    </source>
</reference>
<dbReference type="Pfam" id="PF08240">
    <property type="entry name" value="ADH_N"/>
    <property type="match status" value="1"/>
</dbReference>
<evidence type="ECO:0000256" key="2">
    <source>
        <dbReference type="ARBA" id="ARBA00022723"/>
    </source>
</evidence>
<dbReference type="OrthoDB" id="9806940at2"/>
<dbReference type="Gene3D" id="3.40.50.720">
    <property type="entry name" value="NAD(P)-binding Rossmann-like Domain"/>
    <property type="match status" value="1"/>
</dbReference>
<dbReference type="SUPFAM" id="SSF51735">
    <property type="entry name" value="NAD(P)-binding Rossmann-fold domains"/>
    <property type="match status" value="1"/>
</dbReference>
<dbReference type="EMBL" id="CP032869">
    <property type="protein sequence ID" value="AYL99526.1"/>
    <property type="molecule type" value="Genomic_DNA"/>
</dbReference>
<dbReference type="Pfam" id="PF00107">
    <property type="entry name" value="ADH_zinc_N"/>
    <property type="match status" value="1"/>
</dbReference>
<comment type="cofactor">
    <cofactor evidence="1 5">
        <name>Zn(2+)</name>
        <dbReference type="ChEBI" id="CHEBI:29105"/>
    </cofactor>
</comment>
<keyword evidence="4" id="KW-0560">Oxidoreductase</keyword>
<dbReference type="InterPro" id="IPR013154">
    <property type="entry name" value="ADH-like_N"/>
</dbReference>
<dbReference type="CDD" id="cd05283">
    <property type="entry name" value="CAD1"/>
    <property type="match status" value="1"/>
</dbReference>
<evidence type="ECO:0000256" key="5">
    <source>
        <dbReference type="RuleBase" id="RU361277"/>
    </source>
</evidence>
<dbReference type="PANTHER" id="PTHR42683">
    <property type="entry name" value="ALDEHYDE REDUCTASE"/>
    <property type="match status" value="1"/>
</dbReference>
<dbReference type="GO" id="GO:0008106">
    <property type="term" value="F:alcohol dehydrogenase (NADP+) activity"/>
    <property type="evidence" value="ECO:0007669"/>
    <property type="project" value="UniProtKB-ARBA"/>
</dbReference>
<evidence type="ECO:0000313" key="8">
    <source>
        <dbReference type="Proteomes" id="UP000270046"/>
    </source>
</evidence>
<evidence type="ECO:0000259" key="6">
    <source>
        <dbReference type="SMART" id="SM00829"/>
    </source>
</evidence>
<sequence>MIQAKAYAAQSPETDLAPWDFERREVGPHDVQIEIQYCGVCHSDLHQIKNDWFPGVFPMVPGHEIVGKIVKVGDHVKKFSVGELAGVGCMVDSCQVCENCKDGLEQYCLEGNTQTYNNLDRQGVPTYGGYSSTIVVREEFVLHVSDKLPLAATAPLLCAGITTYSPLRHWKVGKGHKLAILGLGGLGHMGVKFGVAFGAEVTVLSTSASKEQAAKDLGAHHFVVTSDPAQVEAVKGSFDFILDTVSAKHDMDMYLSLLKTNGTLIGVGVPSEPYSIRPFSLLAGRKSMAGSGIGGIAETQEMLDFCAEHNIVSDIELIDIKDITASYERMERGDVRYRFVIDMATL</sequence>
<dbReference type="InterPro" id="IPR036291">
    <property type="entry name" value="NAD(P)-bd_dom_sf"/>
</dbReference>
<comment type="similarity">
    <text evidence="5">Belongs to the zinc-containing alcohol dehydrogenase family.</text>
</comment>
<keyword evidence="3 5" id="KW-0862">Zinc</keyword>
<keyword evidence="8" id="KW-1185">Reference proteome</keyword>
<dbReference type="Gene3D" id="3.90.180.10">
    <property type="entry name" value="Medium-chain alcohol dehydrogenases, catalytic domain"/>
    <property type="match status" value="1"/>
</dbReference>
<dbReference type="KEGG" id="muh:HYN43_021080"/>
<dbReference type="Proteomes" id="UP000270046">
    <property type="component" value="Chromosome"/>
</dbReference>
<evidence type="ECO:0000313" key="7">
    <source>
        <dbReference type="EMBL" id="AYL99526.1"/>
    </source>
</evidence>
<dbReference type="AlphaFoldDB" id="A0A494VVC3"/>
<dbReference type="FunFam" id="3.40.50.720:FF:000022">
    <property type="entry name" value="Cinnamyl alcohol dehydrogenase"/>
    <property type="match status" value="1"/>
</dbReference>
<evidence type="ECO:0000256" key="1">
    <source>
        <dbReference type="ARBA" id="ARBA00001947"/>
    </source>
</evidence>
<dbReference type="InterPro" id="IPR013149">
    <property type="entry name" value="ADH-like_C"/>
</dbReference>
<dbReference type="SMART" id="SM00829">
    <property type="entry name" value="PKS_ER"/>
    <property type="match status" value="1"/>
</dbReference>
<evidence type="ECO:0000256" key="3">
    <source>
        <dbReference type="ARBA" id="ARBA00022833"/>
    </source>
</evidence>
<dbReference type="InterPro" id="IPR047109">
    <property type="entry name" value="CAD-like"/>
</dbReference>
<gene>
    <name evidence="7" type="ORF">HYN43_021080</name>
</gene>
<accession>A0A494VVC3</accession>
<keyword evidence="2 5" id="KW-0479">Metal-binding</keyword>
<dbReference type="InterPro" id="IPR020843">
    <property type="entry name" value="ER"/>
</dbReference>
<proteinExistence type="inferred from homology"/>
<dbReference type="PROSITE" id="PS00059">
    <property type="entry name" value="ADH_ZINC"/>
    <property type="match status" value="1"/>
</dbReference>
<dbReference type="InterPro" id="IPR002328">
    <property type="entry name" value="ADH_Zn_CS"/>
</dbReference>
<dbReference type="RefSeq" id="WP_119409059.1">
    <property type="nucleotide sequence ID" value="NZ_CP032869.1"/>
</dbReference>
<dbReference type="InterPro" id="IPR011032">
    <property type="entry name" value="GroES-like_sf"/>
</dbReference>